<keyword evidence="3" id="KW-1185">Reference proteome</keyword>
<gene>
    <name evidence="2" type="ORF">N825_33780</name>
</gene>
<dbReference type="Pfam" id="PF00211">
    <property type="entry name" value="Guanylate_cyc"/>
    <property type="match status" value="1"/>
</dbReference>
<proteinExistence type="predicted"/>
<dbReference type="InterPro" id="IPR029787">
    <property type="entry name" value="Nucleotide_cyclase"/>
</dbReference>
<dbReference type="STRING" id="1385369.N825_33780"/>
<dbReference type="InterPro" id="IPR001054">
    <property type="entry name" value="A/G_cyclase"/>
</dbReference>
<dbReference type="SUPFAM" id="SSF55073">
    <property type="entry name" value="Nucleotide cyclase"/>
    <property type="match status" value="1"/>
</dbReference>
<dbReference type="PANTHER" id="PTHR43081">
    <property type="entry name" value="ADENYLATE CYCLASE, TERMINAL-DIFFERENTIATION SPECIFIC-RELATED"/>
    <property type="match status" value="1"/>
</dbReference>
<dbReference type="PROSITE" id="PS50125">
    <property type="entry name" value="GUANYLATE_CYCLASE_2"/>
    <property type="match status" value="1"/>
</dbReference>
<sequence>MAGAPNMRRKLAAIMAGDVVGFSRMMARDETATYRDLRSLFDDIVVPAVARKRGRIFKRTGDGFLASFASAHEALEAAEEIQLALASRRFDLRIGVNVGDVIEENDDTYGNSVNVAARLESMAKPGSIFVSDAVRRSAEPSANWAFRSLGRKVAKNISVGIDVYEVVAAGTAGDWTQSPWQRPPTHRSIGMTAAVAVVLAVLSAGAMGTLGRGSRWIADPPLRGERTADGIPSVAASPLAMLGGRTGQAHLAKRLSENLITGP</sequence>
<dbReference type="EMBL" id="AVFL01000006">
    <property type="protein sequence ID" value="EWY40904.1"/>
    <property type="molecule type" value="Genomic_DNA"/>
</dbReference>
<dbReference type="PANTHER" id="PTHR43081:SF19">
    <property type="entry name" value="PH-SENSITIVE ADENYLATE CYCLASE RV1264"/>
    <property type="match status" value="1"/>
</dbReference>
<dbReference type="GO" id="GO:0004016">
    <property type="term" value="F:adenylate cyclase activity"/>
    <property type="evidence" value="ECO:0007669"/>
    <property type="project" value="UniProtKB-ARBA"/>
</dbReference>
<reference evidence="2 3" key="1">
    <citation type="submission" date="2013-08" db="EMBL/GenBank/DDBJ databases">
        <title>The genome sequence of Skermanella stibiiresistens.</title>
        <authorList>
            <person name="Zhu W."/>
            <person name="Wang G."/>
        </authorList>
    </citation>
    <scope>NUCLEOTIDE SEQUENCE [LARGE SCALE GENOMIC DNA]</scope>
    <source>
        <strain evidence="2 3">SB22</strain>
    </source>
</reference>
<dbReference type="Gene3D" id="3.30.70.1230">
    <property type="entry name" value="Nucleotide cyclase"/>
    <property type="match status" value="1"/>
</dbReference>
<evidence type="ECO:0000313" key="3">
    <source>
        <dbReference type="Proteomes" id="UP000019486"/>
    </source>
</evidence>
<dbReference type="Proteomes" id="UP000019486">
    <property type="component" value="Unassembled WGS sequence"/>
</dbReference>
<name>W9H4C1_9PROT</name>
<evidence type="ECO:0000259" key="1">
    <source>
        <dbReference type="PROSITE" id="PS50125"/>
    </source>
</evidence>
<dbReference type="GO" id="GO:0035556">
    <property type="term" value="P:intracellular signal transduction"/>
    <property type="evidence" value="ECO:0007669"/>
    <property type="project" value="InterPro"/>
</dbReference>
<dbReference type="AlphaFoldDB" id="W9H4C1"/>
<accession>W9H4C1</accession>
<evidence type="ECO:0000313" key="2">
    <source>
        <dbReference type="EMBL" id="EWY40904.1"/>
    </source>
</evidence>
<organism evidence="2 3">
    <name type="scientific">Skermanella stibiiresistens SB22</name>
    <dbReference type="NCBI Taxonomy" id="1385369"/>
    <lineage>
        <taxon>Bacteria</taxon>
        <taxon>Pseudomonadati</taxon>
        <taxon>Pseudomonadota</taxon>
        <taxon>Alphaproteobacteria</taxon>
        <taxon>Rhodospirillales</taxon>
        <taxon>Azospirillaceae</taxon>
        <taxon>Skermanella</taxon>
    </lineage>
</organism>
<dbReference type="InterPro" id="IPR050697">
    <property type="entry name" value="Adenylyl/Guanylyl_Cyclase_3/4"/>
</dbReference>
<protein>
    <recommendedName>
        <fullName evidence="1">Guanylate cyclase domain-containing protein</fullName>
    </recommendedName>
</protein>
<comment type="caution">
    <text evidence="2">The sequence shown here is derived from an EMBL/GenBank/DDBJ whole genome shotgun (WGS) entry which is preliminary data.</text>
</comment>
<dbReference type="GO" id="GO:0006171">
    <property type="term" value="P:cAMP biosynthetic process"/>
    <property type="evidence" value="ECO:0007669"/>
    <property type="project" value="TreeGrafter"/>
</dbReference>
<dbReference type="CDD" id="cd07302">
    <property type="entry name" value="CHD"/>
    <property type="match status" value="1"/>
</dbReference>
<feature type="domain" description="Guanylate cyclase" evidence="1">
    <location>
        <begin position="13"/>
        <end position="120"/>
    </location>
</feature>
<dbReference type="SMART" id="SM00044">
    <property type="entry name" value="CYCc"/>
    <property type="match status" value="1"/>
</dbReference>